<keyword evidence="5" id="KW-0336">GPI-anchor</keyword>
<dbReference type="GO" id="GO:0098552">
    <property type="term" value="C:side of membrane"/>
    <property type="evidence" value="ECO:0007669"/>
    <property type="project" value="UniProtKB-KW"/>
</dbReference>
<accession>A0A6G1J1V7</accession>
<evidence type="ECO:0000256" key="9">
    <source>
        <dbReference type="SAM" id="SignalP"/>
    </source>
</evidence>
<evidence type="ECO:0000256" key="1">
    <source>
        <dbReference type="ARBA" id="ARBA00004589"/>
    </source>
</evidence>
<comment type="subcellular location">
    <subcellularLocation>
        <location evidence="1">Membrane</location>
        <topology evidence="1">Lipid-anchor</topology>
        <topology evidence="1">GPI-anchor</topology>
    </subcellularLocation>
    <subcellularLocation>
        <location evidence="2">Secreted</location>
    </subcellularLocation>
</comment>
<keyword evidence="6 9" id="KW-0732">Signal</keyword>
<evidence type="ECO:0000256" key="7">
    <source>
        <dbReference type="ARBA" id="ARBA00023157"/>
    </source>
</evidence>
<name>A0A6G1J1V7_9PLEO</name>
<feature type="chain" id="PRO_5026015070" description="CFEM domain-containing protein" evidence="9">
    <location>
        <begin position="19"/>
        <end position="89"/>
    </location>
</feature>
<dbReference type="OrthoDB" id="3785142at2759"/>
<evidence type="ECO:0000313" key="12">
    <source>
        <dbReference type="Proteomes" id="UP000799291"/>
    </source>
</evidence>
<comment type="similarity">
    <text evidence="3">Belongs to the RBT5 family.</text>
</comment>
<dbReference type="InterPro" id="IPR008427">
    <property type="entry name" value="Extracellular_membr_CFEM_dom"/>
</dbReference>
<dbReference type="EMBL" id="MU005581">
    <property type="protein sequence ID" value="KAF2684506.1"/>
    <property type="molecule type" value="Genomic_DNA"/>
</dbReference>
<proteinExistence type="inferred from homology"/>
<evidence type="ECO:0000259" key="10">
    <source>
        <dbReference type="Pfam" id="PF05730"/>
    </source>
</evidence>
<feature type="signal peptide" evidence="9">
    <location>
        <begin position="1"/>
        <end position="18"/>
    </location>
</feature>
<evidence type="ECO:0000256" key="8">
    <source>
        <dbReference type="ARBA" id="ARBA00023288"/>
    </source>
</evidence>
<evidence type="ECO:0000313" key="11">
    <source>
        <dbReference type="EMBL" id="KAF2684506.1"/>
    </source>
</evidence>
<feature type="domain" description="CFEM" evidence="10">
    <location>
        <begin position="28"/>
        <end position="87"/>
    </location>
</feature>
<gene>
    <name evidence="11" type="ORF">K458DRAFT_418079</name>
</gene>
<dbReference type="AlphaFoldDB" id="A0A6G1J1V7"/>
<evidence type="ECO:0000256" key="2">
    <source>
        <dbReference type="ARBA" id="ARBA00004613"/>
    </source>
</evidence>
<dbReference type="Pfam" id="PF05730">
    <property type="entry name" value="CFEM"/>
    <property type="match status" value="1"/>
</dbReference>
<keyword evidence="4" id="KW-0964">Secreted</keyword>
<reference evidence="11" key="1">
    <citation type="journal article" date="2020" name="Stud. Mycol.">
        <title>101 Dothideomycetes genomes: a test case for predicting lifestyles and emergence of pathogens.</title>
        <authorList>
            <person name="Haridas S."/>
            <person name="Albert R."/>
            <person name="Binder M."/>
            <person name="Bloem J."/>
            <person name="Labutti K."/>
            <person name="Salamov A."/>
            <person name="Andreopoulos B."/>
            <person name="Baker S."/>
            <person name="Barry K."/>
            <person name="Bills G."/>
            <person name="Bluhm B."/>
            <person name="Cannon C."/>
            <person name="Castanera R."/>
            <person name="Culley D."/>
            <person name="Daum C."/>
            <person name="Ezra D."/>
            <person name="Gonzalez J."/>
            <person name="Henrissat B."/>
            <person name="Kuo A."/>
            <person name="Liang C."/>
            <person name="Lipzen A."/>
            <person name="Lutzoni F."/>
            <person name="Magnuson J."/>
            <person name="Mondo S."/>
            <person name="Nolan M."/>
            <person name="Ohm R."/>
            <person name="Pangilinan J."/>
            <person name="Park H.-J."/>
            <person name="Ramirez L."/>
            <person name="Alfaro M."/>
            <person name="Sun H."/>
            <person name="Tritt A."/>
            <person name="Yoshinaga Y."/>
            <person name="Zwiers L.-H."/>
            <person name="Turgeon B."/>
            <person name="Goodwin S."/>
            <person name="Spatafora J."/>
            <person name="Crous P."/>
            <person name="Grigoriev I."/>
        </authorList>
    </citation>
    <scope>NUCLEOTIDE SEQUENCE</scope>
    <source>
        <strain evidence="11">CBS 122367</strain>
    </source>
</reference>
<keyword evidence="12" id="KW-1185">Reference proteome</keyword>
<keyword evidence="7" id="KW-1015">Disulfide bond</keyword>
<evidence type="ECO:0000256" key="6">
    <source>
        <dbReference type="ARBA" id="ARBA00022729"/>
    </source>
</evidence>
<protein>
    <recommendedName>
        <fullName evidence="10">CFEM domain-containing protein</fullName>
    </recommendedName>
</protein>
<keyword evidence="5" id="KW-0325">Glycoprotein</keyword>
<evidence type="ECO:0000256" key="4">
    <source>
        <dbReference type="ARBA" id="ARBA00022525"/>
    </source>
</evidence>
<keyword evidence="5" id="KW-0472">Membrane</keyword>
<dbReference type="GO" id="GO:0005576">
    <property type="term" value="C:extracellular region"/>
    <property type="evidence" value="ECO:0007669"/>
    <property type="project" value="UniProtKB-SubCell"/>
</dbReference>
<evidence type="ECO:0000256" key="5">
    <source>
        <dbReference type="ARBA" id="ARBA00022622"/>
    </source>
</evidence>
<evidence type="ECO:0000256" key="3">
    <source>
        <dbReference type="ARBA" id="ARBA00010031"/>
    </source>
</evidence>
<organism evidence="11 12">
    <name type="scientific">Lentithecium fluviatile CBS 122367</name>
    <dbReference type="NCBI Taxonomy" id="1168545"/>
    <lineage>
        <taxon>Eukaryota</taxon>
        <taxon>Fungi</taxon>
        <taxon>Dikarya</taxon>
        <taxon>Ascomycota</taxon>
        <taxon>Pezizomycotina</taxon>
        <taxon>Dothideomycetes</taxon>
        <taxon>Pleosporomycetidae</taxon>
        <taxon>Pleosporales</taxon>
        <taxon>Massarineae</taxon>
        <taxon>Lentitheciaceae</taxon>
        <taxon>Lentithecium</taxon>
    </lineage>
</organism>
<sequence>MRSLFVAMVFVLGAIAVASPIAQEDSNAPGQCSQDCWNESAQDAGCDPNTDDDCLCGDFFDADTSCVARCPAGEALQVINILTLACDSV</sequence>
<dbReference type="Proteomes" id="UP000799291">
    <property type="component" value="Unassembled WGS sequence"/>
</dbReference>
<keyword evidence="8" id="KW-0449">Lipoprotein</keyword>